<feature type="transmembrane region" description="Helical" evidence="1">
    <location>
        <begin position="37"/>
        <end position="57"/>
    </location>
</feature>
<dbReference type="Proteomes" id="UP000322667">
    <property type="component" value="Chromosome D05"/>
</dbReference>
<protein>
    <submittedName>
        <fullName evidence="2">Uncharacterized protein</fullName>
    </submittedName>
</protein>
<evidence type="ECO:0000313" key="3">
    <source>
        <dbReference type="Proteomes" id="UP000322667"/>
    </source>
</evidence>
<organism evidence="2 3">
    <name type="scientific">Gossypium tomentosum</name>
    <name type="common">Hawaiian cotton</name>
    <name type="synonym">Gossypium sandvicense</name>
    <dbReference type="NCBI Taxonomy" id="34277"/>
    <lineage>
        <taxon>Eukaryota</taxon>
        <taxon>Viridiplantae</taxon>
        <taxon>Streptophyta</taxon>
        <taxon>Embryophyta</taxon>
        <taxon>Tracheophyta</taxon>
        <taxon>Spermatophyta</taxon>
        <taxon>Magnoliopsida</taxon>
        <taxon>eudicotyledons</taxon>
        <taxon>Gunneridae</taxon>
        <taxon>Pentapetalae</taxon>
        <taxon>rosids</taxon>
        <taxon>malvids</taxon>
        <taxon>Malvales</taxon>
        <taxon>Malvaceae</taxon>
        <taxon>Malvoideae</taxon>
        <taxon>Gossypium</taxon>
    </lineage>
</organism>
<keyword evidence="1" id="KW-0472">Membrane</keyword>
<name>A0A5D2KQ61_GOSTO</name>
<keyword evidence="1" id="KW-1133">Transmembrane helix</keyword>
<evidence type="ECO:0000256" key="1">
    <source>
        <dbReference type="SAM" id="Phobius"/>
    </source>
</evidence>
<dbReference type="AlphaFoldDB" id="A0A5D2KQ61"/>
<keyword evidence="1" id="KW-0812">Transmembrane</keyword>
<keyword evidence="3" id="KW-1185">Reference proteome</keyword>
<proteinExistence type="predicted"/>
<reference evidence="2 3" key="1">
    <citation type="submission" date="2019-07" db="EMBL/GenBank/DDBJ databases">
        <title>WGS assembly of Gossypium tomentosum.</title>
        <authorList>
            <person name="Chen Z.J."/>
            <person name="Sreedasyam A."/>
            <person name="Ando A."/>
            <person name="Song Q."/>
            <person name="De L."/>
            <person name="Hulse-Kemp A."/>
            <person name="Ding M."/>
            <person name="Ye W."/>
            <person name="Kirkbride R."/>
            <person name="Jenkins J."/>
            <person name="Plott C."/>
            <person name="Lovell J."/>
            <person name="Lin Y.-M."/>
            <person name="Vaughn R."/>
            <person name="Liu B."/>
            <person name="Li W."/>
            <person name="Simpson S."/>
            <person name="Scheffler B."/>
            <person name="Saski C."/>
            <person name="Grover C."/>
            <person name="Hu G."/>
            <person name="Conover J."/>
            <person name="Carlson J."/>
            <person name="Shu S."/>
            <person name="Boston L."/>
            <person name="Williams M."/>
            <person name="Peterson D."/>
            <person name="Mcgee K."/>
            <person name="Jones D."/>
            <person name="Wendel J."/>
            <person name="Stelly D."/>
            <person name="Grimwood J."/>
            <person name="Schmutz J."/>
        </authorList>
    </citation>
    <scope>NUCLEOTIDE SEQUENCE [LARGE SCALE GENOMIC DNA]</scope>
    <source>
        <strain evidence="2">7179.01</strain>
    </source>
</reference>
<dbReference type="EMBL" id="CM017627">
    <property type="protein sequence ID" value="TYH68815.1"/>
    <property type="molecule type" value="Genomic_DNA"/>
</dbReference>
<evidence type="ECO:0000313" key="2">
    <source>
        <dbReference type="EMBL" id="TYH68815.1"/>
    </source>
</evidence>
<sequence length="64" mass="7206">MEPPWRHHVRWSEAPGANGRCKWRAVLQWRWQGCQGLGAAAAGLGFSFLLTLSLVLGQSGRLWF</sequence>
<gene>
    <name evidence="2" type="ORF">ES332_D05G014200v1</name>
</gene>
<accession>A0A5D2KQ61</accession>